<dbReference type="Gene3D" id="3.30.700.10">
    <property type="entry name" value="Glycoprotein, Type 4 Pilin"/>
    <property type="match status" value="1"/>
</dbReference>
<organism evidence="2 3">
    <name type="scientific">Candidatus Daviesbacteria bacterium RIFCSPHIGHO2_12_FULL_37_11</name>
    <dbReference type="NCBI Taxonomy" id="1797777"/>
    <lineage>
        <taxon>Bacteria</taxon>
        <taxon>Candidatus Daviesiibacteriota</taxon>
    </lineage>
</organism>
<keyword evidence="1" id="KW-1133">Transmembrane helix</keyword>
<keyword evidence="1" id="KW-0472">Membrane</keyword>
<dbReference type="InterPro" id="IPR012902">
    <property type="entry name" value="N_methyl_site"/>
</dbReference>
<dbReference type="Pfam" id="PF07963">
    <property type="entry name" value="N_methyl"/>
    <property type="match status" value="1"/>
</dbReference>
<gene>
    <name evidence="2" type="ORF">A3F00_05410</name>
</gene>
<dbReference type="InterPro" id="IPR045584">
    <property type="entry name" value="Pilin-like"/>
</dbReference>
<evidence type="ECO:0008006" key="4">
    <source>
        <dbReference type="Google" id="ProtNLM"/>
    </source>
</evidence>
<dbReference type="NCBIfam" id="TIGR02532">
    <property type="entry name" value="IV_pilin_GFxxxE"/>
    <property type="match status" value="1"/>
</dbReference>
<evidence type="ECO:0000313" key="2">
    <source>
        <dbReference type="EMBL" id="OGE38487.1"/>
    </source>
</evidence>
<dbReference type="SUPFAM" id="SSF54523">
    <property type="entry name" value="Pili subunits"/>
    <property type="match status" value="1"/>
</dbReference>
<comment type="caution">
    <text evidence="2">The sequence shown here is derived from an EMBL/GenBank/DDBJ whole genome shotgun (WGS) entry which is preliminary data.</text>
</comment>
<sequence length="150" mass="16082">MKVYTEQSRSGFTLIELILVLAIMLTISVMAPAFYSRFLLQNAVSNSSDQLAGSLRKAQIYSMVGKQNSAWSVNFSSSTITVYKGTAFATRDASFDEKFSVNSNVSVSGITDINFTRLTGVPAPSTSSITISSGTNSDIINVNSQGVVSR</sequence>
<name>A0A1F5KC20_9BACT</name>
<dbReference type="Proteomes" id="UP000176527">
    <property type="component" value="Unassembled WGS sequence"/>
</dbReference>
<feature type="transmembrane region" description="Helical" evidence="1">
    <location>
        <begin position="12"/>
        <end position="35"/>
    </location>
</feature>
<evidence type="ECO:0000313" key="3">
    <source>
        <dbReference type="Proteomes" id="UP000176527"/>
    </source>
</evidence>
<dbReference type="AlphaFoldDB" id="A0A1F5KC20"/>
<keyword evidence="1" id="KW-0812">Transmembrane</keyword>
<accession>A0A1F5KC20</accession>
<dbReference type="EMBL" id="MFDE01000019">
    <property type="protein sequence ID" value="OGE38487.1"/>
    <property type="molecule type" value="Genomic_DNA"/>
</dbReference>
<evidence type="ECO:0000256" key="1">
    <source>
        <dbReference type="SAM" id="Phobius"/>
    </source>
</evidence>
<reference evidence="2 3" key="1">
    <citation type="journal article" date="2016" name="Nat. Commun.">
        <title>Thousands of microbial genomes shed light on interconnected biogeochemical processes in an aquifer system.</title>
        <authorList>
            <person name="Anantharaman K."/>
            <person name="Brown C.T."/>
            <person name="Hug L.A."/>
            <person name="Sharon I."/>
            <person name="Castelle C.J."/>
            <person name="Probst A.J."/>
            <person name="Thomas B.C."/>
            <person name="Singh A."/>
            <person name="Wilkins M.J."/>
            <person name="Karaoz U."/>
            <person name="Brodie E.L."/>
            <person name="Williams K.H."/>
            <person name="Hubbard S.S."/>
            <person name="Banfield J.F."/>
        </authorList>
    </citation>
    <scope>NUCLEOTIDE SEQUENCE [LARGE SCALE GENOMIC DNA]</scope>
</reference>
<protein>
    <recommendedName>
        <fullName evidence="4">General secretion pathway GspH domain-containing protein</fullName>
    </recommendedName>
</protein>
<dbReference type="PROSITE" id="PS00409">
    <property type="entry name" value="PROKAR_NTER_METHYL"/>
    <property type="match status" value="1"/>
</dbReference>
<proteinExistence type="predicted"/>